<evidence type="ECO:0000256" key="1">
    <source>
        <dbReference type="SAM" id="MobiDB-lite"/>
    </source>
</evidence>
<accession>A0A175WB09</accession>
<evidence type="ECO:0000313" key="3">
    <source>
        <dbReference type="Proteomes" id="UP000078237"/>
    </source>
</evidence>
<gene>
    <name evidence="2" type="ORF">MMYC01_202117</name>
</gene>
<feature type="compositionally biased region" description="Polar residues" evidence="1">
    <location>
        <begin position="141"/>
        <end position="154"/>
    </location>
</feature>
<dbReference type="Proteomes" id="UP000078237">
    <property type="component" value="Unassembled WGS sequence"/>
</dbReference>
<organism evidence="2 3">
    <name type="scientific">Madurella mycetomatis</name>
    <dbReference type="NCBI Taxonomy" id="100816"/>
    <lineage>
        <taxon>Eukaryota</taxon>
        <taxon>Fungi</taxon>
        <taxon>Dikarya</taxon>
        <taxon>Ascomycota</taxon>
        <taxon>Pezizomycotina</taxon>
        <taxon>Sordariomycetes</taxon>
        <taxon>Sordariomycetidae</taxon>
        <taxon>Sordariales</taxon>
        <taxon>Sordariales incertae sedis</taxon>
        <taxon>Madurella</taxon>
    </lineage>
</organism>
<sequence length="203" mass="22502">MFSNAESKALFGVTIDLLRSLDVSDASEMDSKTKFRQVLEHLVEAIISPFESRFSCLKRLIIKPSRPRRPLRKTLGGQGYGVPKQPSPLCNSFTPDDVEEPPSNVDGPSGVVDELSNNRDESPGPPRKRRRCSSPSSPPSTSDNMELDTSSSGPETLVANRSDQDWPEQYEEPWENIQVEEVIGDAKISDEVMVSRVIDEPAD</sequence>
<proteinExistence type="predicted"/>
<dbReference type="VEuPathDB" id="FungiDB:MMYC01_202117"/>
<feature type="region of interest" description="Disordered" evidence="1">
    <location>
        <begin position="68"/>
        <end position="170"/>
    </location>
</feature>
<reference evidence="2 3" key="1">
    <citation type="journal article" date="2016" name="Genome Announc.">
        <title>Genome Sequence of Madurella mycetomatis mm55, Isolated from a Human Mycetoma Case in Sudan.</title>
        <authorList>
            <person name="Smit S."/>
            <person name="Derks M.F."/>
            <person name="Bervoets S."/>
            <person name="Fahal A."/>
            <person name="van Leeuwen W."/>
            <person name="van Belkum A."/>
            <person name="van de Sande W.W."/>
        </authorList>
    </citation>
    <scope>NUCLEOTIDE SEQUENCE [LARGE SCALE GENOMIC DNA]</scope>
    <source>
        <strain evidence="3">mm55</strain>
    </source>
</reference>
<name>A0A175WB09_9PEZI</name>
<dbReference type="EMBL" id="LCTW02000053">
    <property type="protein sequence ID" value="KXX80669.1"/>
    <property type="molecule type" value="Genomic_DNA"/>
</dbReference>
<evidence type="ECO:0000313" key="2">
    <source>
        <dbReference type="EMBL" id="KXX80669.1"/>
    </source>
</evidence>
<dbReference type="AlphaFoldDB" id="A0A175WB09"/>
<keyword evidence="3" id="KW-1185">Reference proteome</keyword>
<protein>
    <submittedName>
        <fullName evidence="2">Uncharacterized protein</fullName>
    </submittedName>
</protein>
<comment type="caution">
    <text evidence="2">The sequence shown here is derived from an EMBL/GenBank/DDBJ whole genome shotgun (WGS) entry which is preliminary data.</text>
</comment>